<evidence type="ECO:0008006" key="4">
    <source>
        <dbReference type="Google" id="ProtNLM"/>
    </source>
</evidence>
<evidence type="ECO:0000256" key="1">
    <source>
        <dbReference type="SAM" id="Phobius"/>
    </source>
</evidence>
<keyword evidence="3" id="KW-1185">Reference proteome</keyword>
<accession>A0A285J2A3</accession>
<feature type="transmembrane region" description="Helical" evidence="1">
    <location>
        <begin position="78"/>
        <end position="96"/>
    </location>
</feature>
<feature type="transmembrane region" description="Helical" evidence="1">
    <location>
        <begin position="116"/>
        <end position="139"/>
    </location>
</feature>
<evidence type="ECO:0000313" key="2">
    <source>
        <dbReference type="EMBL" id="SNY54394.1"/>
    </source>
</evidence>
<organism evidence="2 3">
    <name type="scientific">Paractinoplanes atraurantiacus</name>
    <dbReference type="NCBI Taxonomy" id="1036182"/>
    <lineage>
        <taxon>Bacteria</taxon>
        <taxon>Bacillati</taxon>
        <taxon>Actinomycetota</taxon>
        <taxon>Actinomycetes</taxon>
        <taxon>Micromonosporales</taxon>
        <taxon>Micromonosporaceae</taxon>
        <taxon>Paractinoplanes</taxon>
    </lineage>
</organism>
<dbReference type="Proteomes" id="UP000219612">
    <property type="component" value="Unassembled WGS sequence"/>
</dbReference>
<reference evidence="2 3" key="1">
    <citation type="submission" date="2017-09" db="EMBL/GenBank/DDBJ databases">
        <authorList>
            <person name="Ehlers B."/>
            <person name="Leendertz F.H."/>
        </authorList>
    </citation>
    <scope>NUCLEOTIDE SEQUENCE [LARGE SCALE GENOMIC DNA]</scope>
    <source>
        <strain evidence="2 3">CGMCC 4.6857</strain>
    </source>
</reference>
<gene>
    <name evidence="2" type="ORF">SAMN05421748_11563</name>
</gene>
<keyword evidence="1" id="KW-1133">Transmembrane helix</keyword>
<protein>
    <recommendedName>
        <fullName evidence="4">DUF998 domain-containing protein</fullName>
    </recommendedName>
</protein>
<dbReference type="AlphaFoldDB" id="A0A285J2A3"/>
<dbReference type="EMBL" id="OBDY01000015">
    <property type="protein sequence ID" value="SNY54394.1"/>
    <property type="molecule type" value="Genomic_DNA"/>
</dbReference>
<evidence type="ECO:0000313" key="3">
    <source>
        <dbReference type="Proteomes" id="UP000219612"/>
    </source>
</evidence>
<keyword evidence="1" id="KW-0812">Transmembrane</keyword>
<keyword evidence="1" id="KW-0472">Membrane</keyword>
<proteinExistence type="predicted"/>
<feature type="transmembrane region" description="Helical" evidence="1">
    <location>
        <begin position="146"/>
        <end position="169"/>
    </location>
</feature>
<feature type="transmembrane region" description="Helical" evidence="1">
    <location>
        <begin position="53"/>
        <end position="71"/>
    </location>
</feature>
<sequence>MMVGMTRTRLLAVASALAVTGGAVTMLVALVAAPGSWLLGYVSEAGTAGVPFAIPYRIGLVTLAAGVALLGAAVRVPLASPALFAAAGLAAVSGVVPCTNRCPLPPYEPTTPADVVHASATILGMLTLAAAMASIWWYASERTLKHLAAVGVALTVPLGGALGLTMLLAGRGTLGATLERLLLAEAVVWLVGTALVSMRPKST</sequence>
<name>A0A285J2A3_9ACTN</name>